<dbReference type="Pfam" id="PF00005">
    <property type="entry name" value="ABC_tran"/>
    <property type="match status" value="1"/>
</dbReference>
<dbReference type="GO" id="GO:0005524">
    <property type="term" value="F:ATP binding"/>
    <property type="evidence" value="ECO:0007669"/>
    <property type="project" value="UniProtKB-KW"/>
</dbReference>
<gene>
    <name evidence="5" type="ORF">QS713_08160</name>
</gene>
<dbReference type="InterPro" id="IPR050153">
    <property type="entry name" value="Metal_Ion_Import_ABC"/>
</dbReference>
<evidence type="ECO:0000256" key="3">
    <source>
        <dbReference type="ARBA" id="ARBA00022840"/>
    </source>
</evidence>
<keyword evidence="6" id="KW-1185">Reference proteome</keyword>
<keyword evidence="3 5" id="KW-0067">ATP-binding</keyword>
<evidence type="ECO:0000313" key="6">
    <source>
        <dbReference type="Proteomes" id="UP001247542"/>
    </source>
</evidence>
<dbReference type="PROSITE" id="PS50893">
    <property type="entry name" value="ABC_TRANSPORTER_2"/>
    <property type="match status" value="1"/>
</dbReference>
<keyword evidence="2" id="KW-0547">Nucleotide-binding</keyword>
<evidence type="ECO:0000313" key="5">
    <source>
        <dbReference type="EMBL" id="MDT3768028.1"/>
    </source>
</evidence>
<evidence type="ECO:0000259" key="4">
    <source>
        <dbReference type="PROSITE" id="PS50893"/>
    </source>
</evidence>
<dbReference type="SUPFAM" id="SSF52540">
    <property type="entry name" value="P-loop containing nucleoside triphosphate hydrolases"/>
    <property type="match status" value="1"/>
</dbReference>
<dbReference type="InterPro" id="IPR003593">
    <property type="entry name" value="AAA+_ATPase"/>
</dbReference>
<evidence type="ECO:0000256" key="1">
    <source>
        <dbReference type="ARBA" id="ARBA00022448"/>
    </source>
</evidence>
<proteinExistence type="predicted"/>
<protein>
    <submittedName>
        <fullName evidence="5">Metal ABC transporter ATP-binding protein</fullName>
    </submittedName>
</protein>
<organism evidence="5 6">
    <name type="scientific">Gleimia hominis</name>
    <dbReference type="NCBI Taxonomy" id="595468"/>
    <lineage>
        <taxon>Bacteria</taxon>
        <taxon>Bacillati</taxon>
        <taxon>Actinomycetota</taxon>
        <taxon>Actinomycetes</taxon>
        <taxon>Actinomycetales</taxon>
        <taxon>Actinomycetaceae</taxon>
        <taxon>Gleimia</taxon>
    </lineage>
</organism>
<dbReference type="InterPro" id="IPR017871">
    <property type="entry name" value="ABC_transporter-like_CS"/>
</dbReference>
<dbReference type="EMBL" id="JASXSX010000004">
    <property type="protein sequence ID" value="MDT3768028.1"/>
    <property type="molecule type" value="Genomic_DNA"/>
</dbReference>
<dbReference type="SMART" id="SM00382">
    <property type="entry name" value="AAA"/>
    <property type="match status" value="1"/>
</dbReference>
<dbReference type="InterPro" id="IPR003439">
    <property type="entry name" value="ABC_transporter-like_ATP-bd"/>
</dbReference>
<evidence type="ECO:0000256" key="2">
    <source>
        <dbReference type="ARBA" id="ARBA00022741"/>
    </source>
</evidence>
<reference evidence="5 6" key="1">
    <citation type="submission" date="2023-06" db="EMBL/GenBank/DDBJ databases">
        <title>Draft genome sequence of Gleimia hominis type strain CCUG 57540T.</title>
        <authorList>
            <person name="Salva-Serra F."/>
            <person name="Cardew S."/>
            <person name="Jensie Markopoulos S."/>
            <person name="Ohlen M."/>
            <person name="Inganas E."/>
            <person name="Svensson-Stadler L."/>
            <person name="Moore E.R.B."/>
        </authorList>
    </citation>
    <scope>NUCLEOTIDE SEQUENCE [LARGE SCALE GENOMIC DNA]</scope>
    <source>
        <strain evidence="5 6">CCUG 57540</strain>
    </source>
</reference>
<dbReference type="Proteomes" id="UP001247542">
    <property type="component" value="Unassembled WGS sequence"/>
</dbReference>
<dbReference type="CDD" id="cd03235">
    <property type="entry name" value="ABC_Metallic_Cations"/>
    <property type="match status" value="1"/>
</dbReference>
<keyword evidence="1" id="KW-0813">Transport</keyword>
<sequence>MRTRESEHLHDVQHTNTAIEITDAAFAYTRDPVVTGVNTQLQPGQAMALIGPNGSGKTTWLRAVLGMVRVAEGQVQVLGHQPGHAPRGSIGYVPQVSDLDQTFPVTVRDVVQMGLYPKMSFWQRVNQRGRERVQTALKEVDLLHRADDKFGNLSGGQQQRVLVARCLASSPQLLLLDEPFNGLDQPNRDALLRIINSVKASGVAVAVSTHDLVLAREVCELICLLGNGHQVAFGSRDDIFGSQLLAQAYGGHDEYYAHQEVQ</sequence>
<dbReference type="PROSITE" id="PS00211">
    <property type="entry name" value="ABC_TRANSPORTER_1"/>
    <property type="match status" value="1"/>
</dbReference>
<dbReference type="RefSeq" id="WP_313274336.1">
    <property type="nucleotide sequence ID" value="NZ_JASXSX010000004.1"/>
</dbReference>
<comment type="caution">
    <text evidence="5">The sequence shown here is derived from an EMBL/GenBank/DDBJ whole genome shotgun (WGS) entry which is preliminary data.</text>
</comment>
<name>A0ABU3ICC4_9ACTO</name>
<feature type="domain" description="ABC transporter" evidence="4">
    <location>
        <begin position="19"/>
        <end position="252"/>
    </location>
</feature>
<dbReference type="Gene3D" id="3.40.50.300">
    <property type="entry name" value="P-loop containing nucleotide triphosphate hydrolases"/>
    <property type="match status" value="1"/>
</dbReference>
<dbReference type="PANTHER" id="PTHR42734">
    <property type="entry name" value="METAL TRANSPORT SYSTEM ATP-BINDING PROTEIN TM_0124-RELATED"/>
    <property type="match status" value="1"/>
</dbReference>
<dbReference type="InterPro" id="IPR027417">
    <property type="entry name" value="P-loop_NTPase"/>
</dbReference>
<accession>A0ABU3ICC4</accession>